<dbReference type="Ensembl" id="ENSBGRT00000049809.1">
    <property type="protein sequence ID" value="ENSBGRP00000042974.1"/>
    <property type="gene ID" value="ENSBGRG00000026861.1"/>
</dbReference>
<dbReference type="GO" id="GO:0005737">
    <property type="term" value="C:cytoplasm"/>
    <property type="evidence" value="ECO:0007669"/>
    <property type="project" value="TreeGrafter"/>
</dbReference>
<dbReference type="InterPro" id="IPR011989">
    <property type="entry name" value="ARM-like"/>
</dbReference>
<dbReference type="PANTHER" id="PTHR45920">
    <property type="entry name" value="FORMIN HOMOLOGY 2 DOMAIN CONTAINING, ISOFORM I"/>
    <property type="match status" value="1"/>
</dbReference>
<reference evidence="2" key="2">
    <citation type="submission" date="2025-08" db="UniProtKB">
        <authorList>
            <consortium name="Ensembl"/>
        </authorList>
    </citation>
    <scope>IDENTIFICATION</scope>
</reference>
<keyword evidence="3" id="KW-1185">Reference proteome</keyword>
<dbReference type="PANTHER" id="PTHR45920:SF2">
    <property type="entry name" value="FH1_FH2 DOMAIN-CONTAINING PROTEIN 1"/>
    <property type="match status" value="1"/>
</dbReference>
<proteinExistence type="predicted"/>
<dbReference type="Gene3D" id="1.25.10.10">
    <property type="entry name" value="Leucine-rich Repeat Variant"/>
    <property type="match status" value="1"/>
</dbReference>
<evidence type="ECO:0000313" key="2">
    <source>
        <dbReference type="Ensembl" id="ENSBGRP00000042974.1"/>
    </source>
</evidence>
<protein>
    <recommendedName>
        <fullName evidence="1">FHOD1 N-terminal GTPase-binding domain-containing protein</fullName>
    </recommendedName>
</protein>
<reference evidence="2" key="1">
    <citation type="submission" date="2019-05" db="EMBL/GenBank/DDBJ databases">
        <authorList>
            <person name="Zhang S."/>
            <person name="Liu J."/>
        </authorList>
    </citation>
    <scope>NUCLEOTIDE SEQUENCE [LARGE SCALE GENOMIC DNA]</scope>
</reference>
<dbReference type="GO" id="GO:0030866">
    <property type="term" value="P:cortical actin cytoskeleton organization"/>
    <property type="evidence" value="ECO:0007669"/>
    <property type="project" value="TreeGrafter"/>
</dbReference>
<sequence length="201" mass="21918">MAGEEDRGDGEPVSLVTVRVQYLEDTDPFACANFPEPRRAPTCSLDGALPLGAQIPALHRLLGAPLKLEDCALQVSPSGYYLDPELSLEEQREMLEGFFEEISKGRKPTLILRTQLSVRVNAILGECVRISAYPAIIPSSYTALPSWLSFFQACAGQWTGQMRGRMCFPSYSCPDPFSQGQGSCWTVISVAQSQGVVIVSP</sequence>
<name>A0A8C0AMJ3_BOSMU</name>
<evidence type="ECO:0000313" key="3">
    <source>
        <dbReference type="Proteomes" id="UP000694520"/>
    </source>
</evidence>
<organism evidence="2 3">
    <name type="scientific">Bos mutus grunniens</name>
    <name type="common">Wild yak</name>
    <name type="synonym">Bos grunniens</name>
    <dbReference type="NCBI Taxonomy" id="30521"/>
    <lineage>
        <taxon>Eukaryota</taxon>
        <taxon>Metazoa</taxon>
        <taxon>Chordata</taxon>
        <taxon>Craniata</taxon>
        <taxon>Vertebrata</taxon>
        <taxon>Euteleostomi</taxon>
        <taxon>Mammalia</taxon>
        <taxon>Eutheria</taxon>
        <taxon>Laurasiatheria</taxon>
        <taxon>Artiodactyla</taxon>
        <taxon>Ruminantia</taxon>
        <taxon>Pecora</taxon>
        <taxon>Bovidae</taxon>
        <taxon>Bovinae</taxon>
        <taxon>Bos</taxon>
    </lineage>
</organism>
<dbReference type="InterPro" id="IPR041387">
    <property type="entry name" value="FHOD1_GBD_N"/>
</dbReference>
<feature type="domain" description="FHOD1 N-terminal GTPase-binding" evidence="1">
    <location>
        <begin position="17"/>
        <end position="101"/>
    </location>
</feature>
<dbReference type="GO" id="GO:0005856">
    <property type="term" value="C:cytoskeleton"/>
    <property type="evidence" value="ECO:0007669"/>
    <property type="project" value="TreeGrafter"/>
</dbReference>
<dbReference type="Pfam" id="PF18382">
    <property type="entry name" value="Formin_GBD_N"/>
    <property type="match status" value="1"/>
</dbReference>
<dbReference type="GeneTree" id="ENSGT00940000160212"/>
<evidence type="ECO:0000259" key="1">
    <source>
        <dbReference type="Pfam" id="PF18382"/>
    </source>
</evidence>
<dbReference type="GO" id="GO:0051015">
    <property type="term" value="F:actin filament binding"/>
    <property type="evidence" value="ECO:0007669"/>
    <property type="project" value="TreeGrafter"/>
</dbReference>
<dbReference type="AlphaFoldDB" id="A0A8C0AMJ3"/>
<accession>A0A8C0AMJ3</accession>
<dbReference type="Proteomes" id="UP000694520">
    <property type="component" value="Chromosome 20"/>
</dbReference>
<reference evidence="2" key="3">
    <citation type="submission" date="2025-09" db="UniProtKB">
        <authorList>
            <consortium name="Ensembl"/>
        </authorList>
    </citation>
    <scope>IDENTIFICATION</scope>
</reference>